<evidence type="ECO:0000256" key="3">
    <source>
        <dbReference type="ARBA" id="ARBA00022824"/>
    </source>
</evidence>
<comment type="similarity">
    <text evidence="1">Belongs to the heat shock protein 70 family.</text>
</comment>
<dbReference type="InterPro" id="IPR029048">
    <property type="entry name" value="HSP70_C_sf"/>
</dbReference>
<organism evidence="9 10">
    <name type="scientific">Steinernema carpocapsae</name>
    <name type="common">Entomopathogenic nematode</name>
    <dbReference type="NCBI Taxonomy" id="34508"/>
    <lineage>
        <taxon>Eukaryota</taxon>
        <taxon>Metazoa</taxon>
        <taxon>Ecdysozoa</taxon>
        <taxon>Nematoda</taxon>
        <taxon>Chromadorea</taxon>
        <taxon>Rhabditida</taxon>
        <taxon>Tylenchina</taxon>
        <taxon>Panagrolaimomorpha</taxon>
        <taxon>Strongyloidoidea</taxon>
        <taxon>Steinernematidae</taxon>
        <taxon>Steinernema</taxon>
    </lineage>
</organism>
<keyword evidence="3" id="KW-0256">Endoplasmic reticulum</keyword>
<feature type="signal peptide" evidence="8">
    <location>
        <begin position="1"/>
        <end position="23"/>
    </location>
</feature>
<feature type="region of interest" description="Disordered" evidence="7">
    <location>
        <begin position="575"/>
        <end position="645"/>
    </location>
</feature>
<dbReference type="Proteomes" id="UP000298663">
    <property type="component" value="Unassembled WGS sequence"/>
</dbReference>
<dbReference type="InterPro" id="IPR013126">
    <property type="entry name" value="Hsp_70_fam"/>
</dbReference>
<dbReference type="InterPro" id="IPR043129">
    <property type="entry name" value="ATPase_NBD"/>
</dbReference>
<evidence type="ECO:0000256" key="6">
    <source>
        <dbReference type="ARBA" id="ARBA00040503"/>
    </source>
</evidence>
<protein>
    <recommendedName>
        <fullName evidence="6">Hypoxia up-regulated protein 1</fullName>
    </recommendedName>
</protein>
<dbReference type="GO" id="GO:0140662">
    <property type="term" value="F:ATP-dependent protein folding chaperone"/>
    <property type="evidence" value="ECO:0007669"/>
    <property type="project" value="InterPro"/>
</dbReference>
<dbReference type="PANTHER" id="PTHR45639:SF3">
    <property type="entry name" value="HYPOXIA UP-REGULATED PROTEIN 1"/>
    <property type="match status" value="1"/>
</dbReference>
<evidence type="ECO:0000256" key="1">
    <source>
        <dbReference type="ARBA" id="ARBA00007381"/>
    </source>
</evidence>
<dbReference type="Gene3D" id="3.30.30.30">
    <property type="match status" value="1"/>
</dbReference>
<evidence type="ECO:0000256" key="2">
    <source>
        <dbReference type="ARBA" id="ARBA00022741"/>
    </source>
</evidence>
<keyword evidence="4" id="KW-0067">ATP-binding</keyword>
<dbReference type="CDD" id="cd10230">
    <property type="entry name" value="ASKHA_NBD_HSP70_HYOU1"/>
    <property type="match status" value="1"/>
</dbReference>
<dbReference type="SUPFAM" id="SSF100934">
    <property type="entry name" value="Heat shock protein 70kD (HSP70), C-terminal subdomain"/>
    <property type="match status" value="1"/>
</dbReference>
<dbReference type="Gene3D" id="2.60.34.10">
    <property type="entry name" value="Substrate Binding Domain Of DNAk, Chain A, domain 1"/>
    <property type="match status" value="1"/>
</dbReference>
<dbReference type="InterPro" id="IPR029047">
    <property type="entry name" value="HSP70_peptide-bd_sf"/>
</dbReference>
<dbReference type="Pfam" id="PF00012">
    <property type="entry name" value="HSP70"/>
    <property type="match status" value="1"/>
</dbReference>
<evidence type="ECO:0000313" key="10">
    <source>
        <dbReference type="Proteomes" id="UP000298663"/>
    </source>
</evidence>
<name>A0A4U5LWA8_STECR</name>
<comment type="caution">
    <text evidence="9">The sequence shown here is derived from an EMBL/GenBank/DDBJ whole genome shotgun (WGS) entry which is preliminary data.</text>
</comment>
<feature type="compositionally biased region" description="Polar residues" evidence="7">
    <location>
        <begin position="764"/>
        <end position="787"/>
    </location>
</feature>
<evidence type="ECO:0000256" key="8">
    <source>
        <dbReference type="SAM" id="SignalP"/>
    </source>
</evidence>
<dbReference type="PANTHER" id="PTHR45639">
    <property type="entry name" value="HSC70CB, ISOFORM G-RELATED"/>
    <property type="match status" value="1"/>
</dbReference>
<reference evidence="9 10" key="1">
    <citation type="journal article" date="2015" name="Genome Biol.">
        <title>Comparative genomics of Steinernema reveals deeply conserved gene regulatory networks.</title>
        <authorList>
            <person name="Dillman A.R."/>
            <person name="Macchietto M."/>
            <person name="Porter C.F."/>
            <person name="Rogers A."/>
            <person name="Williams B."/>
            <person name="Antoshechkin I."/>
            <person name="Lee M.M."/>
            <person name="Goodwin Z."/>
            <person name="Lu X."/>
            <person name="Lewis E.E."/>
            <person name="Goodrich-Blair H."/>
            <person name="Stock S.P."/>
            <person name="Adams B.J."/>
            <person name="Sternberg P.W."/>
            <person name="Mortazavi A."/>
        </authorList>
    </citation>
    <scope>NUCLEOTIDE SEQUENCE [LARGE SCALE GENOMIC DNA]</scope>
    <source>
        <strain evidence="9 10">ALL</strain>
    </source>
</reference>
<dbReference type="SUPFAM" id="SSF53067">
    <property type="entry name" value="Actin-like ATPase domain"/>
    <property type="match status" value="2"/>
</dbReference>
<proteinExistence type="inferred from homology"/>
<dbReference type="EMBL" id="AZBU02000011">
    <property type="protein sequence ID" value="TKR60474.1"/>
    <property type="molecule type" value="Genomic_DNA"/>
</dbReference>
<keyword evidence="10" id="KW-1185">Reference proteome</keyword>
<sequence>MKPYGLLILSAAVLVSLFAPGDGALAAMSIDLGSQFIKIGLVKPGVPMEIVLNKESRRKTPTIIAFKGGERLFSEGAAQLSVKTPKSTFTHLLDLIGKKVDNPIVQLYRERFPHLATIIDENRGTISFPVGDVTYNVETLMAMILWNVRQITEEYAQQPVKDAVITIPVYFNQAERKALTKAAGIAGLNLLQLLTDGSAAGLNYGVFRRKEITEQAQTLLIYDMGASKTTATILEYRLAKEKNSNEKNPVMSTLGVGYDRTLGGLELSMRMQEHLVEEFKKLKKTKKEITENPRAMAKMLKEAERVKQVLSANIDHFAQIENVFDEQDFRVKVTREQLHEMMTDLEPRFIQPVMDALKMAEMGIEQIDQVVLMGAGTRVPRIQVLIQEFFKGKELGRFLNTDEAIALGAVYQAAHLSKGFKVMKFGVQELQIHPIQIDFTSFVGEQKEEKKMTRTLFGYKTNYPTNKKIISFTSHTKDFPFSVNYGSLAHLTEKQLTEFGSLNLTEVMVKGVTEAVEKEGADPASEFKGTKAYFFVDHSGIVNIDKIELIYERPSKIESVVNSIADKISGFFGSDENKEKVEEESSEQAAKEAENAEAVEAEKPKEEEHNKEEAKEEKAEEKKDEEVKTNETEKKNATETAKPVEAEKPKIIKVSLKVDKEQRDVIDLSDSESKRAIQRLADFEKAEKAKAERDAAHNTLEATLYDLSDKLESDEFSQYATKEEKLATRAQLDKVREWLEDEVTLETTTEEFKENKKALDTAASARSSTGNALRSSPICSRSSTTAKPSLLSRRT</sequence>
<dbReference type="PRINTS" id="PR00301">
    <property type="entry name" value="HEATSHOCK70"/>
</dbReference>
<evidence type="ECO:0000313" key="9">
    <source>
        <dbReference type="EMBL" id="TKR60474.1"/>
    </source>
</evidence>
<dbReference type="OrthoDB" id="10262720at2759"/>
<dbReference type="AlphaFoldDB" id="A0A4U5LWA8"/>
<dbReference type="GO" id="GO:0030968">
    <property type="term" value="P:endoplasmic reticulum unfolded protein response"/>
    <property type="evidence" value="ECO:0007669"/>
    <property type="project" value="TreeGrafter"/>
</dbReference>
<feature type="region of interest" description="Disordered" evidence="7">
    <location>
        <begin position="747"/>
        <end position="795"/>
    </location>
</feature>
<dbReference type="GO" id="GO:0005524">
    <property type="term" value="F:ATP binding"/>
    <property type="evidence" value="ECO:0007669"/>
    <property type="project" value="UniProtKB-KW"/>
</dbReference>
<dbReference type="Gene3D" id="1.20.1270.10">
    <property type="match status" value="1"/>
</dbReference>
<feature type="compositionally biased region" description="Basic and acidic residues" evidence="7">
    <location>
        <begin position="750"/>
        <end position="759"/>
    </location>
</feature>
<evidence type="ECO:0000256" key="5">
    <source>
        <dbReference type="ARBA" id="ARBA00023186"/>
    </source>
</evidence>
<accession>A0A4U5LWA8</accession>
<feature type="chain" id="PRO_5020530711" description="Hypoxia up-regulated protein 1" evidence="8">
    <location>
        <begin position="24"/>
        <end position="795"/>
    </location>
</feature>
<dbReference type="Gene3D" id="3.30.420.40">
    <property type="match status" value="2"/>
</dbReference>
<keyword evidence="5" id="KW-0143">Chaperone</keyword>
<keyword evidence="8" id="KW-0732">Signal</keyword>
<dbReference type="GO" id="GO:0034663">
    <property type="term" value="C:endoplasmic reticulum chaperone complex"/>
    <property type="evidence" value="ECO:0007669"/>
    <property type="project" value="TreeGrafter"/>
</dbReference>
<keyword evidence="2" id="KW-0547">Nucleotide-binding</keyword>
<dbReference type="Gene3D" id="3.90.640.10">
    <property type="entry name" value="Actin, Chain A, domain 4"/>
    <property type="match status" value="1"/>
</dbReference>
<gene>
    <name evidence="9" type="ORF">L596_027716</name>
</gene>
<evidence type="ECO:0000256" key="7">
    <source>
        <dbReference type="SAM" id="MobiDB-lite"/>
    </source>
</evidence>
<dbReference type="STRING" id="34508.A0A4U5LWA8"/>
<evidence type="ECO:0000256" key="4">
    <source>
        <dbReference type="ARBA" id="ARBA00022840"/>
    </source>
</evidence>
<reference evidence="9 10" key="2">
    <citation type="journal article" date="2019" name="G3 (Bethesda)">
        <title>Hybrid Assembly of the Genome of the Entomopathogenic Nematode Steinernema carpocapsae Identifies the X-Chromosome.</title>
        <authorList>
            <person name="Serra L."/>
            <person name="Macchietto M."/>
            <person name="Macias-Munoz A."/>
            <person name="McGill C.J."/>
            <person name="Rodriguez I.M."/>
            <person name="Rodriguez B."/>
            <person name="Murad R."/>
            <person name="Mortazavi A."/>
        </authorList>
    </citation>
    <scope>NUCLEOTIDE SEQUENCE [LARGE SCALE GENOMIC DNA]</scope>
    <source>
        <strain evidence="9 10">ALL</strain>
    </source>
</reference>